<keyword evidence="4" id="KW-0732">Signal</keyword>
<sequence>MRGEISKGSLTPGGVIAFFRSNARLEPPSIFKVADPALVFTFCLWLTLRLAVPRKLTKYVDMAAMASLLLTWFLLGAVPAGWAQTPSSTPSETGTTTSYREVFTVPADSDVGQPLLPNIEDPEAVDAQSVCPGYTASNVQNTTTGFTADLSLGGDACNVYGNEIEQLTLTVEYQASDRLHVGIQPRYIGPENETWFLLPEAIVPKPASSSNGDTSPASSDFELSWTNDPTFSFTVKRKSSGDTLFTTEGSKIVYEDQFIEFVSPLPENYNLYGLGEVMHGFRLGNNLTRTFYAADVGNPIDENIYGVHPIFLDTRYFQDVDGKETYVANPTDTTAAYNTSTHGVFQRNAHPQEVLLRPDGITWRALGGTIDLYFYSGPSASDVVKSYQVSTVGLPALQQYWTFGFHQCRWGYENWTRLQEVVDNFAASDIPLETIWTDIDYMKTYRDFENDQNTFSYEEGAQFLSKLHANGQHYVPIVDSAIYHPNPDNASDGYPTYDRGLEAGAFMMNPDESLYIGSVWPGYTVFPDWVGDSLGATNGSGAFAWWSNEITSWYQNISFDGIWIDMSEVSSFCVGSCGSANISLNPVHPPFLLPGEPGNGVFEYPEGFNLTNATEAAAASSASASQASASSATASSSSSTTTTYLRTTPTPGVRNVNYPPYVIDHVSGDLAVHAVSPNATHHGGTQEYDFHNLFGHQILNATYHGLINTLPGKRPFIIGRATFAGSGKWAGHWGGDNYSVWSSMVLAISQALSFSIFGIPMFGPDVCGFSYNSDLELCNRWMQVGAFFPFYRNHNVKGAASQEPYVWESVAAASRSAMAIRYTLLPYMYTLFAEAHSTGSTVLRALAWEFPEEPWLANADHQFLLGGSVLVTPVLTQGAETVDGVLPGSGDGTTVWYDWYNQTAVTGVSRGQNVTIDAPLGHIPVYIRGGSVLPTQQPGKTTAESRKNPWGLLVALDLQGTAQGTLYLDDGESLEPNATTWVQLSASNTSVTAQPTGNYTDSVALGNITVLGVTGQVSDVTLNGQPVTDGWSWDGATQVLSITGLNTLTSNGTWNSNWELQWSGSDNGSGSGSGSSGQAGDGDQSASTSGSGYVLVPVATMVAMLVGALVML</sequence>
<dbReference type="SUPFAM" id="SSF51445">
    <property type="entry name" value="(Trans)glycosidases"/>
    <property type="match status" value="1"/>
</dbReference>
<protein>
    <recommendedName>
        <fullName evidence="3">alpha-glucosidase</fullName>
        <ecNumber evidence="3">3.2.1.20</ecNumber>
    </recommendedName>
</protein>
<comment type="caution">
    <text evidence="11">The sequence shown here is derived from an EMBL/GenBank/DDBJ whole genome shotgun (WGS) entry which is preliminary data.</text>
</comment>
<accession>A0ABR4F9F4</accession>
<gene>
    <name evidence="11" type="ORF">FJTKL_13944</name>
</gene>
<feature type="compositionally biased region" description="Gly residues" evidence="8">
    <location>
        <begin position="1067"/>
        <end position="1080"/>
    </location>
</feature>
<dbReference type="InterPro" id="IPR048395">
    <property type="entry name" value="Glyco_hydro_31_C"/>
</dbReference>
<evidence type="ECO:0000256" key="2">
    <source>
        <dbReference type="ARBA" id="ARBA00007806"/>
    </source>
</evidence>
<evidence type="ECO:0000256" key="1">
    <source>
        <dbReference type="ARBA" id="ARBA00001657"/>
    </source>
</evidence>
<dbReference type="InterPro" id="IPR011013">
    <property type="entry name" value="Gal_mutarotase_sf_dom"/>
</dbReference>
<feature type="domain" description="Glycoside hydrolase family 31 TIM barrel" evidence="9">
    <location>
        <begin position="395"/>
        <end position="831"/>
    </location>
</feature>
<evidence type="ECO:0000313" key="11">
    <source>
        <dbReference type="EMBL" id="KAL2291331.1"/>
    </source>
</evidence>
<evidence type="ECO:0000256" key="5">
    <source>
        <dbReference type="ARBA" id="ARBA00022801"/>
    </source>
</evidence>
<dbReference type="Gene3D" id="2.60.40.1760">
    <property type="entry name" value="glycosyl hydrolase (family 31)"/>
    <property type="match status" value="1"/>
</dbReference>
<dbReference type="Pfam" id="PF21365">
    <property type="entry name" value="Glyco_hydro_31_3rd"/>
    <property type="match status" value="1"/>
</dbReference>
<dbReference type="PANTHER" id="PTHR22762:SF133">
    <property type="entry name" value="P-TYPE DOMAIN-CONTAINING PROTEIN"/>
    <property type="match status" value="1"/>
</dbReference>
<dbReference type="SUPFAM" id="SSF74650">
    <property type="entry name" value="Galactose mutarotase-like"/>
    <property type="match status" value="1"/>
</dbReference>
<evidence type="ECO:0000256" key="6">
    <source>
        <dbReference type="ARBA" id="ARBA00023180"/>
    </source>
</evidence>
<keyword evidence="7" id="KW-0326">Glycosidase</keyword>
<evidence type="ECO:0000256" key="4">
    <source>
        <dbReference type="ARBA" id="ARBA00022729"/>
    </source>
</evidence>
<dbReference type="Pfam" id="PF01055">
    <property type="entry name" value="Glyco_hydro_31_2nd"/>
    <property type="match status" value="1"/>
</dbReference>
<dbReference type="Gene3D" id="3.20.20.80">
    <property type="entry name" value="Glycosidases"/>
    <property type="match status" value="1"/>
</dbReference>
<dbReference type="Gene3D" id="2.60.40.1180">
    <property type="entry name" value="Golgi alpha-mannosidase II"/>
    <property type="match status" value="2"/>
</dbReference>
<dbReference type="CDD" id="cd06602">
    <property type="entry name" value="GH31_MGAM_SI_GAA"/>
    <property type="match status" value="1"/>
</dbReference>
<feature type="domain" description="Glycosyl hydrolase family 31 C-terminal" evidence="10">
    <location>
        <begin position="839"/>
        <end position="933"/>
    </location>
</feature>
<organism evidence="11 12">
    <name type="scientific">Diaporthe vaccinii</name>
    <dbReference type="NCBI Taxonomy" id="105482"/>
    <lineage>
        <taxon>Eukaryota</taxon>
        <taxon>Fungi</taxon>
        <taxon>Dikarya</taxon>
        <taxon>Ascomycota</taxon>
        <taxon>Pezizomycotina</taxon>
        <taxon>Sordariomycetes</taxon>
        <taxon>Sordariomycetidae</taxon>
        <taxon>Diaporthales</taxon>
        <taxon>Diaporthaceae</taxon>
        <taxon>Diaporthe</taxon>
        <taxon>Diaporthe eres species complex</taxon>
    </lineage>
</organism>
<dbReference type="InterPro" id="IPR013780">
    <property type="entry name" value="Glyco_hydro_b"/>
</dbReference>
<evidence type="ECO:0000259" key="10">
    <source>
        <dbReference type="Pfam" id="PF21365"/>
    </source>
</evidence>
<evidence type="ECO:0000313" key="12">
    <source>
        <dbReference type="Proteomes" id="UP001600888"/>
    </source>
</evidence>
<dbReference type="CDD" id="cd14752">
    <property type="entry name" value="GH31_N"/>
    <property type="match status" value="1"/>
</dbReference>
<comment type="catalytic activity">
    <reaction evidence="1">
        <text>Hydrolysis of terminal, non-reducing (1-&gt;4)-linked alpha-D-glucose residues with release of alpha-D-glucose.</text>
        <dbReference type="EC" id="3.2.1.20"/>
    </reaction>
</comment>
<dbReference type="PROSITE" id="PS00129">
    <property type="entry name" value="GLYCOSYL_HYDROL_F31_1"/>
    <property type="match status" value="1"/>
</dbReference>
<comment type="similarity">
    <text evidence="2">Belongs to the glycosyl hydrolase 31 family.</text>
</comment>
<dbReference type="InterPro" id="IPR030459">
    <property type="entry name" value="Glyco_hydro_31_CS"/>
</dbReference>
<evidence type="ECO:0000256" key="7">
    <source>
        <dbReference type="ARBA" id="ARBA00023295"/>
    </source>
</evidence>
<keyword evidence="5" id="KW-0378">Hydrolase</keyword>
<evidence type="ECO:0000259" key="9">
    <source>
        <dbReference type="Pfam" id="PF01055"/>
    </source>
</evidence>
<dbReference type="SUPFAM" id="SSF51011">
    <property type="entry name" value="Glycosyl hydrolase domain"/>
    <property type="match status" value="1"/>
</dbReference>
<evidence type="ECO:0000256" key="8">
    <source>
        <dbReference type="SAM" id="MobiDB-lite"/>
    </source>
</evidence>
<feature type="compositionally biased region" description="Low complexity" evidence="8">
    <location>
        <begin position="630"/>
        <end position="643"/>
    </location>
</feature>
<reference evidence="11 12" key="1">
    <citation type="submission" date="2024-03" db="EMBL/GenBank/DDBJ databases">
        <title>A high-quality draft genome sequence of Diaporthe vaccinii, a causative agent of upright dieback and viscid rot disease in cranberry plants.</title>
        <authorList>
            <person name="Sarrasin M."/>
            <person name="Lang B.F."/>
            <person name="Burger G."/>
        </authorList>
    </citation>
    <scope>NUCLEOTIDE SEQUENCE [LARGE SCALE GENOMIC DNA]</scope>
    <source>
        <strain evidence="11 12">IS7</strain>
    </source>
</reference>
<dbReference type="Proteomes" id="UP001600888">
    <property type="component" value="Unassembled WGS sequence"/>
</dbReference>
<dbReference type="PANTHER" id="PTHR22762">
    <property type="entry name" value="ALPHA-GLUCOSIDASE"/>
    <property type="match status" value="1"/>
</dbReference>
<dbReference type="EMBL" id="JBAWTH010000007">
    <property type="protein sequence ID" value="KAL2291331.1"/>
    <property type="molecule type" value="Genomic_DNA"/>
</dbReference>
<name>A0ABR4F9F4_9PEZI</name>
<dbReference type="InterPro" id="IPR017853">
    <property type="entry name" value="GH"/>
</dbReference>
<dbReference type="InterPro" id="IPR000322">
    <property type="entry name" value="Glyco_hydro_31_TIM"/>
</dbReference>
<keyword evidence="12" id="KW-1185">Reference proteome</keyword>
<feature type="region of interest" description="Disordered" evidence="8">
    <location>
        <begin position="1062"/>
        <end position="1086"/>
    </location>
</feature>
<proteinExistence type="inferred from homology"/>
<dbReference type="InterPro" id="IPR030458">
    <property type="entry name" value="Glyco_hydro_31_AS"/>
</dbReference>
<dbReference type="PROSITE" id="PS00707">
    <property type="entry name" value="GLYCOSYL_HYDROL_F31_2"/>
    <property type="match status" value="1"/>
</dbReference>
<dbReference type="EC" id="3.2.1.20" evidence="3"/>
<keyword evidence="6" id="KW-0325">Glycoprotein</keyword>
<feature type="region of interest" description="Disordered" evidence="8">
    <location>
        <begin position="630"/>
        <end position="651"/>
    </location>
</feature>
<evidence type="ECO:0000256" key="3">
    <source>
        <dbReference type="ARBA" id="ARBA00012741"/>
    </source>
</evidence>